<sequence>MQNFCSPLKKPTTNSNLQ</sequence>
<protein>
    <submittedName>
        <fullName evidence="1">Uncharacterized protein</fullName>
    </submittedName>
</protein>
<evidence type="ECO:0000313" key="1">
    <source>
        <dbReference type="EMBL" id="MBX49537.1"/>
    </source>
</evidence>
<name>A0A2P2P484_RHIMU</name>
<accession>A0A2P2P484</accession>
<dbReference type="AlphaFoldDB" id="A0A2P2P484"/>
<reference evidence="1" key="1">
    <citation type="submission" date="2018-02" db="EMBL/GenBank/DDBJ databases">
        <title>Rhizophora mucronata_Transcriptome.</title>
        <authorList>
            <person name="Meera S.P."/>
            <person name="Sreeshan A."/>
            <person name="Augustine A."/>
        </authorList>
    </citation>
    <scope>NUCLEOTIDE SEQUENCE</scope>
    <source>
        <tissue evidence="1">Leaf</tissue>
    </source>
</reference>
<organism evidence="1">
    <name type="scientific">Rhizophora mucronata</name>
    <name type="common">Asiatic mangrove</name>
    <dbReference type="NCBI Taxonomy" id="61149"/>
    <lineage>
        <taxon>Eukaryota</taxon>
        <taxon>Viridiplantae</taxon>
        <taxon>Streptophyta</taxon>
        <taxon>Embryophyta</taxon>
        <taxon>Tracheophyta</taxon>
        <taxon>Spermatophyta</taxon>
        <taxon>Magnoliopsida</taxon>
        <taxon>eudicotyledons</taxon>
        <taxon>Gunneridae</taxon>
        <taxon>Pentapetalae</taxon>
        <taxon>rosids</taxon>
        <taxon>fabids</taxon>
        <taxon>Malpighiales</taxon>
        <taxon>Rhizophoraceae</taxon>
        <taxon>Rhizophora</taxon>
    </lineage>
</organism>
<proteinExistence type="predicted"/>
<dbReference type="EMBL" id="GGEC01069053">
    <property type="protein sequence ID" value="MBX49537.1"/>
    <property type="molecule type" value="Transcribed_RNA"/>
</dbReference>